<evidence type="ECO:0000313" key="1">
    <source>
        <dbReference type="EMBL" id="DAF94501.1"/>
    </source>
</evidence>
<dbReference type="EMBL" id="BK016093">
    <property type="protein sequence ID" value="DAF94501.1"/>
    <property type="molecule type" value="Genomic_DNA"/>
</dbReference>
<protein>
    <submittedName>
        <fullName evidence="1">Uncharacterized protein</fullName>
    </submittedName>
</protein>
<proteinExistence type="predicted"/>
<reference evidence="1" key="1">
    <citation type="journal article" date="2021" name="Proc. Natl. Acad. Sci. U.S.A.">
        <title>A Catalog of Tens of Thousands of Viruses from Human Metagenomes Reveals Hidden Associations with Chronic Diseases.</title>
        <authorList>
            <person name="Tisza M.J."/>
            <person name="Buck C.B."/>
        </authorList>
    </citation>
    <scope>NUCLEOTIDE SEQUENCE</scope>
    <source>
        <strain evidence="1">CtTDf8</strain>
    </source>
</reference>
<sequence>MIEIENIIEYKRAGDPEWRFVCATRDYETALMRFEDAKKMLLNAAEIRIRVKVTQSQIAEEWRRE</sequence>
<accession>A0A8S5UJ35</accession>
<name>A0A8S5UJ35_9CAUD</name>
<organism evidence="1">
    <name type="scientific">Siphoviridae sp. ctTDf8</name>
    <dbReference type="NCBI Taxonomy" id="2825517"/>
    <lineage>
        <taxon>Viruses</taxon>
        <taxon>Duplodnaviria</taxon>
        <taxon>Heunggongvirae</taxon>
        <taxon>Uroviricota</taxon>
        <taxon>Caudoviricetes</taxon>
    </lineage>
</organism>